<sequence length="195" mass="20991">MCSPRTLASSPLFRRFHKGSFGGRSICVLVELFDLMMSVTSCGIVSCPLVTAEFRSATPMLLFFSAPSETGLRLSQVNGIVRSSNVLGLNQVALIRKEIDLQMWISVLAMYQQLGCDSRDVQVGILDVREGGDGMMREPAHVLAGVPVVEGLTPVVDAETLLSALVQGSDVLVHGIHGLQDFSVELTELTQTDGI</sequence>
<dbReference type="AlphaFoldDB" id="A0A8X6M652"/>
<dbReference type="EMBL" id="BMAV01024204">
    <property type="protein sequence ID" value="GFS30959.1"/>
    <property type="molecule type" value="Genomic_DNA"/>
</dbReference>
<dbReference type="Proteomes" id="UP000886998">
    <property type="component" value="Unassembled WGS sequence"/>
</dbReference>
<proteinExistence type="predicted"/>
<accession>A0A8X6M652</accession>
<organism evidence="1 2">
    <name type="scientific">Trichonephila inaurata madagascariensis</name>
    <dbReference type="NCBI Taxonomy" id="2747483"/>
    <lineage>
        <taxon>Eukaryota</taxon>
        <taxon>Metazoa</taxon>
        <taxon>Ecdysozoa</taxon>
        <taxon>Arthropoda</taxon>
        <taxon>Chelicerata</taxon>
        <taxon>Arachnida</taxon>
        <taxon>Araneae</taxon>
        <taxon>Araneomorphae</taxon>
        <taxon>Entelegynae</taxon>
        <taxon>Araneoidea</taxon>
        <taxon>Nephilidae</taxon>
        <taxon>Trichonephila</taxon>
        <taxon>Trichonephila inaurata</taxon>
    </lineage>
</organism>
<comment type="caution">
    <text evidence="1">The sequence shown here is derived from an EMBL/GenBank/DDBJ whole genome shotgun (WGS) entry which is preliminary data.</text>
</comment>
<keyword evidence="2" id="KW-1185">Reference proteome</keyword>
<evidence type="ECO:0000313" key="2">
    <source>
        <dbReference type="Proteomes" id="UP000886998"/>
    </source>
</evidence>
<name>A0A8X6M652_9ARAC</name>
<reference evidence="1" key="1">
    <citation type="submission" date="2020-08" db="EMBL/GenBank/DDBJ databases">
        <title>Multicomponent nature underlies the extraordinary mechanical properties of spider dragline silk.</title>
        <authorList>
            <person name="Kono N."/>
            <person name="Nakamura H."/>
            <person name="Mori M."/>
            <person name="Yoshida Y."/>
            <person name="Ohtoshi R."/>
            <person name="Malay A.D."/>
            <person name="Moran D.A.P."/>
            <person name="Tomita M."/>
            <person name="Numata K."/>
            <person name="Arakawa K."/>
        </authorList>
    </citation>
    <scope>NUCLEOTIDE SEQUENCE</scope>
</reference>
<protein>
    <submittedName>
        <fullName evidence="1">Uncharacterized protein</fullName>
    </submittedName>
</protein>
<evidence type="ECO:0000313" key="1">
    <source>
        <dbReference type="EMBL" id="GFS30959.1"/>
    </source>
</evidence>
<gene>
    <name evidence="1" type="ORF">TNIN_443671</name>
</gene>